<dbReference type="Proteomes" id="UP001597055">
    <property type="component" value="Unassembled WGS sequence"/>
</dbReference>
<evidence type="ECO:0000256" key="2">
    <source>
        <dbReference type="SAM" id="Phobius"/>
    </source>
</evidence>
<feature type="compositionally biased region" description="Low complexity" evidence="1">
    <location>
        <begin position="89"/>
        <end position="106"/>
    </location>
</feature>
<evidence type="ECO:0000259" key="3">
    <source>
        <dbReference type="Pfam" id="PF10099"/>
    </source>
</evidence>
<reference evidence="5" key="1">
    <citation type="journal article" date="2019" name="Int. J. Syst. Evol. Microbiol.">
        <title>The Global Catalogue of Microorganisms (GCM) 10K type strain sequencing project: providing services to taxonomists for standard genome sequencing and annotation.</title>
        <authorList>
            <consortium name="The Broad Institute Genomics Platform"/>
            <consortium name="The Broad Institute Genome Sequencing Center for Infectious Disease"/>
            <person name="Wu L."/>
            <person name="Ma J."/>
        </authorList>
    </citation>
    <scope>NUCLEOTIDE SEQUENCE [LARGE SCALE GENOMIC DNA]</scope>
    <source>
        <strain evidence="5">CCUG 54523</strain>
    </source>
</reference>
<feature type="domain" description="Anti-sigma K factor RskA C-terminal" evidence="3">
    <location>
        <begin position="131"/>
        <end position="253"/>
    </location>
</feature>
<name>A0ABW3AF09_9MICO</name>
<protein>
    <submittedName>
        <fullName evidence="4">Anti-sigma factor</fullName>
    </submittedName>
</protein>
<dbReference type="Pfam" id="PF10099">
    <property type="entry name" value="RskA_C"/>
    <property type="match status" value="1"/>
</dbReference>
<organism evidence="4 5">
    <name type="scientific">Microbacterium insulae</name>
    <dbReference type="NCBI Taxonomy" id="483014"/>
    <lineage>
        <taxon>Bacteria</taxon>
        <taxon>Bacillati</taxon>
        <taxon>Actinomycetota</taxon>
        <taxon>Actinomycetes</taxon>
        <taxon>Micrococcales</taxon>
        <taxon>Microbacteriaceae</taxon>
        <taxon>Microbacterium</taxon>
    </lineage>
</organism>
<feature type="region of interest" description="Disordered" evidence="1">
    <location>
        <begin position="72"/>
        <end position="113"/>
    </location>
</feature>
<proteinExistence type="predicted"/>
<evidence type="ECO:0000256" key="1">
    <source>
        <dbReference type="SAM" id="MobiDB-lite"/>
    </source>
</evidence>
<comment type="caution">
    <text evidence="4">The sequence shown here is derived from an EMBL/GenBank/DDBJ whole genome shotgun (WGS) entry which is preliminary data.</text>
</comment>
<keyword evidence="5" id="KW-1185">Reference proteome</keyword>
<feature type="region of interest" description="Disordered" evidence="1">
    <location>
        <begin position="242"/>
        <end position="263"/>
    </location>
</feature>
<keyword evidence="2" id="KW-0812">Transmembrane</keyword>
<dbReference type="InterPro" id="IPR018764">
    <property type="entry name" value="RskA_C"/>
</dbReference>
<accession>A0ABW3AF09</accession>
<gene>
    <name evidence="4" type="ORF">ACFQ0P_03420</name>
</gene>
<keyword evidence="2" id="KW-0472">Membrane</keyword>
<dbReference type="RefSeq" id="WP_204980415.1">
    <property type="nucleotide sequence ID" value="NZ_JBHTII010000001.1"/>
</dbReference>
<evidence type="ECO:0000313" key="5">
    <source>
        <dbReference type="Proteomes" id="UP001597055"/>
    </source>
</evidence>
<dbReference type="EMBL" id="JBHTII010000001">
    <property type="protein sequence ID" value="MFD0789435.1"/>
    <property type="molecule type" value="Genomic_DNA"/>
</dbReference>
<evidence type="ECO:0000313" key="4">
    <source>
        <dbReference type="EMBL" id="MFD0789435.1"/>
    </source>
</evidence>
<sequence length="263" mass="27360">MSHLDPERLALIAIENSTTDAERDHLASCDACSIELAELEHTVTIGRSTLNLGVLESPPERVWEAVLSEVRAQSEGTGDTRDTGGLEHTSPTTGAAPAAESAASGPDTTAAEPAVRLRKRRGLSRLLLTLAASIAAVVVVVGAWNLTRPPESVEIASASLAAFPDHPGAAGAALVTELPNGERTVTVNLDAAAGEGFREVWLITADASALVSLGELEGSEGTFVVPDDIDLRDYVLVDVSQEPLDGDPTHSGDSIVRGELDFG</sequence>
<feature type="transmembrane region" description="Helical" evidence="2">
    <location>
        <begin position="126"/>
        <end position="146"/>
    </location>
</feature>
<keyword evidence="2" id="KW-1133">Transmembrane helix</keyword>